<keyword evidence="2" id="KW-0479">Metal-binding</keyword>
<dbReference type="PROSITE" id="PS51379">
    <property type="entry name" value="4FE4S_FER_2"/>
    <property type="match status" value="1"/>
</dbReference>
<dbReference type="SUPFAM" id="SSF54862">
    <property type="entry name" value="4Fe-4S ferredoxins"/>
    <property type="match status" value="1"/>
</dbReference>
<keyword evidence="8" id="KW-1185">Reference proteome</keyword>
<keyword evidence="4" id="KW-0408">Iron</keyword>
<dbReference type="Gene3D" id="3.30.70.20">
    <property type="match status" value="1"/>
</dbReference>
<dbReference type="InterPro" id="IPR004017">
    <property type="entry name" value="Cys_rich_dom"/>
</dbReference>
<evidence type="ECO:0000313" key="8">
    <source>
        <dbReference type="Proteomes" id="UP001176021"/>
    </source>
</evidence>
<dbReference type="PROSITE" id="PS00198">
    <property type="entry name" value="4FE4S_FER_1"/>
    <property type="match status" value="1"/>
</dbReference>
<name>A0ABT8QUC6_9FIRM</name>
<evidence type="ECO:0000256" key="5">
    <source>
        <dbReference type="ARBA" id="ARBA00023014"/>
    </source>
</evidence>
<evidence type="ECO:0000256" key="2">
    <source>
        <dbReference type="ARBA" id="ARBA00022723"/>
    </source>
</evidence>
<dbReference type="InterPro" id="IPR051460">
    <property type="entry name" value="HdrC_iron-sulfur_subunit"/>
</dbReference>
<organism evidence="7 8">
    <name type="scientific">Desulfosporosinus nitroreducens</name>
    <dbReference type="NCBI Taxonomy" id="2018668"/>
    <lineage>
        <taxon>Bacteria</taxon>
        <taxon>Bacillati</taxon>
        <taxon>Bacillota</taxon>
        <taxon>Clostridia</taxon>
        <taxon>Eubacteriales</taxon>
        <taxon>Desulfitobacteriaceae</taxon>
        <taxon>Desulfosporosinus</taxon>
    </lineage>
</organism>
<reference evidence="7" key="1">
    <citation type="submission" date="2022-05" db="EMBL/GenBank/DDBJ databases">
        <title>Expanded diversity of anoxic marine methylotrophy in a Black Sea sulfate reducing microorganism.</title>
        <authorList>
            <person name="Fischer P.Q."/>
            <person name="Stams A.J.M."/>
            <person name="Villanueva L."/>
            <person name="Sousa D.Z."/>
        </authorList>
    </citation>
    <scope>NUCLEOTIDE SEQUENCE</scope>
    <source>
        <strain evidence="7">P130</strain>
    </source>
</reference>
<dbReference type="Proteomes" id="UP001176021">
    <property type="component" value="Unassembled WGS sequence"/>
</dbReference>
<keyword evidence="5" id="KW-0411">Iron-sulfur</keyword>
<dbReference type="EMBL" id="JAMJEV010000019">
    <property type="protein sequence ID" value="MDO0824961.1"/>
    <property type="molecule type" value="Genomic_DNA"/>
</dbReference>
<gene>
    <name evidence="7" type="ORF">M8H41_19205</name>
</gene>
<dbReference type="InterPro" id="IPR017900">
    <property type="entry name" value="4Fe4S_Fe_S_CS"/>
</dbReference>
<dbReference type="Pfam" id="PF02754">
    <property type="entry name" value="CCG"/>
    <property type="match status" value="2"/>
</dbReference>
<feature type="domain" description="4Fe-4S ferredoxin-type" evidence="6">
    <location>
        <begin position="44"/>
        <end position="73"/>
    </location>
</feature>
<evidence type="ECO:0000313" key="7">
    <source>
        <dbReference type="EMBL" id="MDO0824961.1"/>
    </source>
</evidence>
<comment type="caution">
    <text evidence="7">The sequence shown here is derived from an EMBL/GenBank/DDBJ whole genome shotgun (WGS) entry which is preliminary data.</text>
</comment>
<keyword evidence="3" id="KW-0560">Oxidoreductase</keyword>
<evidence type="ECO:0000256" key="1">
    <source>
        <dbReference type="ARBA" id="ARBA00022485"/>
    </source>
</evidence>
<proteinExistence type="predicted"/>
<protein>
    <submittedName>
        <fullName evidence="7">(Fe-S)-binding protein</fullName>
    </submittedName>
</protein>
<keyword evidence="1" id="KW-0004">4Fe-4S</keyword>
<dbReference type="PANTHER" id="PTHR43255">
    <property type="entry name" value="IRON-SULFUR-BINDING OXIDOREDUCTASE FADF-RELATED-RELATED"/>
    <property type="match status" value="1"/>
</dbReference>
<dbReference type="Pfam" id="PF13183">
    <property type="entry name" value="Fer4_8"/>
    <property type="match status" value="1"/>
</dbReference>
<evidence type="ECO:0000256" key="4">
    <source>
        <dbReference type="ARBA" id="ARBA00023004"/>
    </source>
</evidence>
<accession>A0ABT8QUC6</accession>
<dbReference type="RefSeq" id="WP_302049696.1">
    <property type="nucleotide sequence ID" value="NZ_JAMJEV010000019.1"/>
</dbReference>
<dbReference type="InterPro" id="IPR017896">
    <property type="entry name" value="4Fe4S_Fe-S-bd"/>
</dbReference>
<sequence length="377" mass="42462">MSSSQKLNNACQEILDNCSNCGQCISECPMLERIGEDLVSIAMRQPTVEEAYACSLCGLCEAVCPASLSPRTMFAEARTKAVEDDEILIDEFRYMFPDRDLNVMTLYRELNGTHYEEFPLDQTSPVAFFPGCTLLTYSPELTKAAFNNINQRYPELTLLTDCCGKPLYQLGLQRRGDDYVSYLKAKLEKLKVRSLIVACPSCYYQLRPAVSDLGITLMTIYEALGDSPVLKNQTKSDQLKLVTIHDSCPDRFEEKFASQTRAALKKRGYQLVEMEHSRKTTACCGSGGQVTHFQPELADNMVKSRLDEIKRSGAQIMASYCLSCVLNLSRNSSYVPTKHVLNLLLDLDQDFEGLKNKAKRMFDGPEGEKLWERVMAD</sequence>
<dbReference type="PANTHER" id="PTHR43255:SF1">
    <property type="entry name" value="IRON-SULFUR-BINDING OXIDOREDUCTASE FADF-RELATED"/>
    <property type="match status" value="1"/>
</dbReference>
<evidence type="ECO:0000256" key="3">
    <source>
        <dbReference type="ARBA" id="ARBA00023002"/>
    </source>
</evidence>
<evidence type="ECO:0000259" key="6">
    <source>
        <dbReference type="PROSITE" id="PS51379"/>
    </source>
</evidence>